<proteinExistence type="predicted"/>
<feature type="transmembrane region" description="Helical" evidence="1">
    <location>
        <begin position="444"/>
        <end position="469"/>
    </location>
</feature>
<evidence type="ECO:0000256" key="1">
    <source>
        <dbReference type="SAM" id="Phobius"/>
    </source>
</evidence>
<name>A0A0F5IVX9_9BACT</name>
<keyword evidence="1" id="KW-0812">Transmembrane</keyword>
<evidence type="ECO:0000313" key="3">
    <source>
        <dbReference type="Proteomes" id="UP000033035"/>
    </source>
</evidence>
<keyword evidence="1" id="KW-0472">Membrane</keyword>
<evidence type="ECO:0000313" key="2">
    <source>
        <dbReference type="EMBL" id="KKB49405.1"/>
    </source>
</evidence>
<comment type="caution">
    <text evidence="2">The sequence shown here is derived from an EMBL/GenBank/DDBJ whole genome shotgun (WGS) entry which is preliminary data.</text>
</comment>
<dbReference type="HOGENOM" id="CLU_043268_0_0_10"/>
<dbReference type="PANTHER" id="PTHR34219">
    <property type="entry name" value="IRON-REGULATED INNER MEMBRANE PROTEIN-RELATED"/>
    <property type="match status" value="1"/>
</dbReference>
<keyword evidence="1" id="KW-1133">Transmembrane helix</keyword>
<feature type="transmembrane region" description="Helical" evidence="1">
    <location>
        <begin position="6"/>
        <end position="31"/>
    </location>
</feature>
<dbReference type="STRING" id="1203610.HMPREF1536_04469"/>
<dbReference type="PANTHER" id="PTHR34219:SF6">
    <property type="entry name" value="BLR3280 PROTEIN"/>
    <property type="match status" value="1"/>
</dbReference>
<dbReference type="Proteomes" id="UP000033035">
    <property type="component" value="Unassembled WGS sequence"/>
</dbReference>
<evidence type="ECO:0008006" key="4">
    <source>
        <dbReference type="Google" id="ProtNLM"/>
    </source>
</evidence>
<dbReference type="EMBL" id="AQHW01000025">
    <property type="protein sequence ID" value="KKB49405.1"/>
    <property type="molecule type" value="Genomic_DNA"/>
</dbReference>
<dbReference type="InterPro" id="IPR005625">
    <property type="entry name" value="PepSY-ass_TM"/>
</dbReference>
<feature type="transmembrane region" description="Helical" evidence="1">
    <location>
        <begin position="198"/>
        <end position="222"/>
    </location>
</feature>
<dbReference type="Pfam" id="PF03929">
    <property type="entry name" value="PepSY_TM"/>
    <property type="match status" value="1"/>
</dbReference>
<sequence>MLTIHRILGSLLSILFLVWFLSGLVMIYHTFPRADRADKRAKMDYLQAADLPSLHTIKDRLPKGEPIKNITLNSYLGQTVFHIRTDKNSYDIPADSTETLPVIDGKRIRETASLWCTAPVEKVDTLYTLDQWIPFGNLKKEFPIYKFHFADQERHQLYISSKSGEVLQYTDKDSRLWAWLGAIPHWVYFTSLRQDAELWIKVVVWLSGIGCIMCIAGIYLGVRDFRLARKRKLASPYKKFWYKWHHIIGTVFGLFVLTFTFSGMMSLARVQDWGLRAKLDINPAQELQKLAPSPLDYPLDYRDVIQAYPGQIRQLEWGCFGDIPFYTILADANDIVVNANSEHTVSSLKLDTEDIHSVLAQVHGTECAMDIRLLEEYDTYYISRKRKLDLPVWKVTIEDIDKSCYYINPGNGQYRYVNTPARWNHWIYPALHSLNIKILVDHPILWNIVMWGLMLGGTFVSLSGVWLGIKFLRRKIHRLTN</sequence>
<protein>
    <recommendedName>
        <fullName evidence="4">PepSY domain-containing protein</fullName>
    </recommendedName>
</protein>
<feature type="transmembrane region" description="Helical" evidence="1">
    <location>
        <begin position="247"/>
        <end position="268"/>
    </location>
</feature>
<dbReference type="PATRIC" id="fig|1203610.3.peg.4555"/>
<reference evidence="2 3" key="1">
    <citation type="submission" date="2013-04" db="EMBL/GenBank/DDBJ databases">
        <title>The Genome Sequence of Parabacteroides gordonii DSM 23371.</title>
        <authorList>
            <consortium name="The Broad Institute Genomics Platform"/>
            <person name="Earl A."/>
            <person name="Ward D."/>
            <person name="Feldgarden M."/>
            <person name="Gevers D."/>
            <person name="Martens E."/>
            <person name="Sakamoto M."/>
            <person name="Benno Y."/>
            <person name="Suzuki N."/>
            <person name="Matsunaga N."/>
            <person name="Koshihara K."/>
            <person name="Seki M."/>
            <person name="Komiya H."/>
            <person name="Walker B."/>
            <person name="Young S."/>
            <person name="Zeng Q."/>
            <person name="Gargeya S."/>
            <person name="Fitzgerald M."/>
            <person name="Haas B."/>
            <person name="Abouelleil A."/>
            <person name="Allen A.W."/>
            <person name="Alvarado L."/>
            <person name="Arachchi H.M."/>
            <person name="Berlin A.M."/>
            <person name="Chapman S.B."/>
            <person name="Gainer-Dewar J."/>
            <person name="Goldberg J."/>
            <person name="Griggs A."/>
            <person name="Gujja S."/>
            <person name="Hansen M."/>
            <person name="Howarth C."/>
            <person name="Imamovic A."/>
            <person name="Ireland A."/>
            <person name="Larimer J."/>
            <person name="McCowan C."/>
            <person name="Murphy C."/>
            <person name="Pearson M."/>
            <person name="Poon T.W."/>
            <person name="Priest M."/>
            <person name="Roberts A."/>
            <person name="Saif S."/>
            <person name="Shea T."/>
            <person name="Sisk P."/>
            <person name="Sykes S."/>
            <person name="Wortman J."/>
            <person name="Nusbaum C."/>
            <person name="Birren B."/>
        </authorList>
    </citation>
    <scope>NUCLEOTIDE SEQUENCE [LARGE SCALE GENOMIC DNA]</scope>
    <source>
        <strain evidence="2 3">MS-1</strain>
    </source>
</reference>
<keyword evidence="3" id="KW-1185">Reference proteome</keyword>
<organism evidence="2 3">
    <name type="scientific">Parabacteroides gordonii MS-1 = DSM 23371</name>
    <dbReference type="NCBI Taxonomy" id="1203610"/>
    <lineage>
        <taxon>Bacteria</taxon>
        <taxon>Pseudomonadati</taxon>
        <taxon>Bacteroidota</taxon>
        <taxon>Bacteroidia</taxon>
        <taxon>Bacteroidales</taxon>
        <taxon>Tannerellaceae</taxon>
        <taxon>Parabacteroides</taxon>
    </lineage>
</organism>
<gene>
    <name evidence="2" type="ORF">HMPREF1536_04469</name>
</gene>
<accession>A0A0F5IVX9</accession>
<dbReference type="AlphaFoldDB" id="A0A0F5IVX9"/>